<name>A0A9X2BZV7_9BURK</name>
<feature type="domain" description="Response regulatory" evidence="9">
    <location>
        <begin position="1992"/>
        <end position="2108"/>
    </location>
</feature>
<dbReference type="Gene3D" id="2.10.70.100">
    <property type="match status" value="1"/>
</dbReference>
<dbReference type="EC" id="2.7.13.3" evidence="2"/>
<dbReference type="PANTHER" id="PTHR43642:SF1">
    <property type="entry name" value="HYBRID SIGNAL TRANSDUCTION HISTIDINE KINASE G"/>
    <property type="match status" value="1"/>
</dbReference>
<dbReference type="SUPFAM" id="SSF55781">
    <property type="entry name" value="GAF domain-like"/>
    <property type="match status" value="1"/>
</dbReference>
<dbReference type="PROSITE" id="PS50011">
    <property type="entry name" value="PROTEIN_KINASE_DOM"/>
    <property type="match status" value="1"/>
</dbReference>
<feature type="domain" description="PAC" evidence="11">
    <location>
        <begin position="1677"/>
        <end position="1730"/>
    </location>
</feature>
<dbReference type="Gene3D" id="1.10.510.10">
    <property type="entry name" value="Transferase(Phosphotransferase) domain 1"/>
    <property type="match status" value="1"/>
</dbReference>
<dbReference type="InterPro" id="IPR001789">
    <property type="entry name" value="Sig_transdc_resp-reg_receiver"/>
</dbReference>
<dbReference type="Gene3D" id="3.40.50.2300">
    <property type="match status" value="1"/>
</dbReference>
<dbReference type="PROSITE" id="PS50113">
    <property type="entry name" value="PAC"/>
    <property type="match status" value="2"/>
</dbReference>
<dbReference type="InterPro" id="IPR036097">
    <property type="entry name" value="HisK_dim/P_sf"/>
</dbReference>
<dbReference type="InterPro" id="IPR000719">
    <property type="entry name" value="Prot_kinase_dom"/>
</dbReference>
<feature type="modified residue" description="4-aspartylphosphate" evidence="6">
    <location>
        <position position="2043"/>
    </location>
</feature>
<dbReference type="Pfam" id="PF00072">
    <property type="entry name" value="Response_reg"/>
    <property type="match status" value="1"/>
</dbReference>
<feature type="domain" description="PAC" evidence="11">
    <location>
        <begin position="1547"/>
        <end position="1600"/>
    </location>
</feature>
<feature type="domain" description="PAS" evidence="10">
    <location>
        <begin position="1601"/>
        <end position="1675"/>
    </location>
</feature>
<evidence type="ECO:0000256" key="3">
    <source>
        <dbReference type="ARBA" id="ARBA00022553"/>
    </source>
</evidence>
<dbReference type="SUPFAM" id="SSF55785">
    <property type="entry name" value="PYP-like sensor domain (PAS domain)"/>
    <property type="match status" value="2"/>
</dbReference>
<dbReference type="InterPro" id="IPR005467">
    <property type="entry name" value="His_kinase_dom"/>
</dbReference>
<dbReference type="InterPro" id="IPR000700">
    <property type="entry name" value="PAS-assoc_C"/>
</dbReference>
<dbReference type="PROSITE" id="PS50110">
    <property type="entry name" value="RESPONSE_REGULATORY"/>
    <property type="match status" value="1"/>
</dbReference>
<evidence type="ECO:0000313" key="13">
    <source>
        <dbReference type="Proteomes" id="UP001139353"/>
    </source>
</evidence>
<proteinExistence type="predicted"/>
<dbReference type="GO" id="GO:0000155">
    <property type="term" value="F:phosphorelay sensor kinase activity"/>
    <property type="evidence" value="ECO:0007669"/>
    <property type="project" value="InterPro"/>
</dbReference>
<dbReference type="Pfam" id="PF00069">
    <property type="entry name" value="Pkinase"/>
    <property type="match status" value="1"/>
</dbReference>
<dbReference type="InterPro" id="IPR000014">
    <property type="entry name" value="PAS"/>
</dbReference>
<feature type="domain" description="Histidine kinase" evidence="8">
    <location>
        <begin position="1750"/>
        <end position="1972"/>
    </location>
</feature>
<dbReference type="InterPro" id="IPR011009">
    <property type="entry name" value="Kinase-like_dom_sf"/>
</dbReference>
<dbReference type="InterPro" id="IPR029016">
    <property type="entry name" value="GAF-like_dom_sf"/>
</dbReference>
<dbReference type="Gene3D" id="1.10.287.130">
    <property type="match status" value="1"/>
</dbReference>
<evidence type="ECO:0000256" key="1">
    <source>
        <dbReference type="ARBA" id="ARBA00000085"/>
    </source>
</evidence>
<comment type="caution">
    <text evidence="12">The sequence shown here is derived from an EMBL/GenBank/DDBJ whole genome shotgun (WGS) entry which is preliminary data.</text>
</comment>
<evidence type="ECO:0000256" key="4">
    <source>
        <dbReference type="ARBA" id="ARBA00022679"/>
    </source>
</evidence>
<dbReference type="InterPro" id="IPR004358">
    <property type="entry name" value="Sig_transdc_His_kin-like_C"/>
</dbReference>
<dbReference type="Pfam" id="PF13191">
    <property type="entry name" value="AAA_16"/>
    <property type="match status" value="1"/>
</dbReference>
<dbReference type="InterPro" id="IPR003593">
    <property type="entry name" value="AAA+_ATPase"/>
</dbReference>
<gene>
    <name evidence="12" type="ORF">LPC04_15460</name>
</gene>
<dbReference type="PROSITE" id="PS50109">
    <property type="entry name" value="HIS_KIN"/>
    <property type="match status" value="1"/>
</dbReference>
<dbReference type="CDD" id="cd00082">
    <property type="entry name" value="HisKA"/>
    <property type="match status" value="1"/>
</dbReference>
<accession>A0A9X2BZV7</accession>
<dbReference type="Gene3D" id="3.30.565.10">
    <property type="entry name" value="Histidine kinase-like ATPase, C-terminal domain"/>
    <property type="match status" value="1"/>
</dbReference>
<dbReference type="PANTHER" id="PTHR43642">
    <property type="entry name" value="HYBRID SIGNAL TRANSDUCTION HISTIDINE KINASE G"/>
    <property type="match status" value="1"/>
</dbReference>
<dbReference type="SUPFAM" id="SSF55874">
    <property type="entry name" value="ATPase domain of HSP90 chaperone/DNA topoisomerase II/histidine kinase"/>
    <property type="match status" value="1"/>
</dbReference>
<evidence type="ECO:0000259" key="7">
    <source>
        <dbReference type="PROSITE" id="PS50011"/>
    </source>
</evidence>
<keyword evidence="3 6" id="KW-0597">Phosphoprotein</keyword>
<dbReference type="InterPro" id="IPR003594">
    <property type="entry name" value="HATPase_dom"/>
</dbReference>
<evidence type="ECO:0000313" key="12">
    <source>
        <dbReference type="EMBL" id="MCK9687108.1"/>
    </source>
</evidence>
<dbReference type="Proteomes" id="UP001139353">
    <property type="component" value="Unassembled WGS sequence"/>
</dbReference>
<evidence type="ECO:0000256" key="2">
    <source>
        <dbReference type="ARBA" id="ARBA00012438"/>
    </source>
</evidence>
<dbReference type="InterPro" id="IPR011006">
    <property type="entry name" value="CheY-like_superfamily"/>
</dbReference>
<evidence type="ECO:0000259" key="11">
    <source>
        <dbReference type="PROSITE" id="PS50113"/>
    </source>
</evidence>
<dbReference type="Pfam" id="PF08447">
    <property type="entry name" value="PAS_3"/>
    <property type="match status" value="1"/>
</dbReference>
<dbReference type="EMBL" id="JAJLJH010000003">
    <property type="protein sequence ID" value="MCK9687108.1"/>
    <property type="molecule type" value="Genomic_DNA"/>
</dbReference>
<dbReference type="SMART" id="SM00387">
    <property type="entry name" value="HATPase_c"/>
    <property type="match status" value="1"/>
</dbReference>
<dbReference type="SUPFAM" id="SSF56112">
    <property type="entry name" value="Protein kinase-like (PK-like)"/>
    <property type="match status" value="1"/>
</dbReference>
<dbReference type="InterPro" id="IPR035965">
    <property type="entry name" value="PAS-like_dom_sf"/>
</dbReference>
<dbReference type="Gene3D" id="3.30.450.20">
    <property type="entry name" value="PAS domain"/>
    <property type="match status" value="2"/>
</dbReference>
<dbReference type="Gene3D" id="3.40.50.300">
    <property type="entry name" value="P-loop containing nucleotide triphosphate hydrolases"/>
    <property type="match status" value="1"/>
</dbReference>
<dbReference type="Pfam" id="PF02518">
    <property type="entry name" value="HATPase_c"/>
    <property type="match status" value="1"/>
</dbReference>
<evidence type="ECO:0000256" key="6">
    <source>
        <dbReference type="PROSITE-ProRule" id="PRU00169"/>
    </source>
</evidence>
<evidence type="ECO:0000259" key="8">
    <source>
        <dbReference type="PROSITE" id="PS50109"/>
    </source>
</evidence>
<dbReference type="SMART" id="SM00448">
    <property type="entry name" value="REC"/>
    <property type="match status" value="1"/>
</dbReference>
<dbReference type="InterPro" id="IPR003661">
    <property type="entry name" value="HisK_dim/P_dom"/>
</dbReference>
<dbReference type="InterPro" id="IPR036890">
    <property type="entry name" value="HATPase_C_sf"/>
</dbReference>
<dbReference type="InterPro" id="IPR001610">
    <property type="entry name" value="PAC"/>
</dbReference>
<dbReference type="CDD" id="cd14014">
    <property type="entry name" value="STKc_PknB_like"/>
    <property type="match status" value="1"/>
</dbReference>
<dbReference type="SMART" id="SM00065">
    <property type="entry name" value="GAF"/>
    <property type="match status" value="1"/>
</dbReference>
<dbReference type="SMART" id="SM00086">
    <property type="entry name" value="PAC"/>
    <property type="match status" value="2"/>
</dbReference>
<evidence type="ECO:0000259" key="9">
    <source>
        <dbReference type="PROSITE" id="PS50110"/>
    </source>
</evidence>
<dbReference type="RefSeq" id="WP_275683140.1">
    <property type="nucleotide sequence ID" value="NZ_JAJLJH010000003.1"/>
</dbReference>
<dbReference type="SMART" id="SM00388">
    <property type="entry name" value="HisKA"/>
    <property type="match status" value="1"/>
</dbReference>
<reference evidence="12" key="1">
    <citation type="submission" date="2021-11" db="EMBL/GenBank/DDBJ databases">
        <title>BS-T2-15 a new species belonging to the Comamonadaceae family isolated from the soil of a French oak forest.</title>
        <authorList>
            <person name="Mieszkin S."/>
            <person name="Alain K."/>
        </authorList>
    </citation>
    <scope>NUCLEOTIDE SEQUENCE</scope>
    <source>
        <strain evidence="12">BS-T2-15</strain>
    </source>
</reference>
<dbReference type="SUPFAM" id="SSF52540">
    <property type="entry name" value="P-loop containing nucleoside triphosphate hydrolases"/>
    <property type="match status" value="1"/>
</dbReference>
<dbReference type="InterPro" id="IPR013655">
    <property type="entry name" value="PAS_fold_3"/>
</dbReference>
<dbReference type="Pfam" id="PF01590">
    <property type="entry name" value="GAF"/>
    <property type="match status" value="1"/>
</dbReference>
<keyword evidence="13" id="KW-1185">Reference proteome</keyword>
<evidence type="ECO:0000256" key="5">
    <source>
        <dbReference type="ARBA" id="ARBA00022777"/>
    </source>
</evidence>
<dbReference type="InterPro" id="IPR053159">
    <property type="entry name" value="Hybrid_Histidine_Kinase"/>
</dbReference>
<dbReference type="InterPro" id="IPR041664">
    <property type="entry name" value="AAA_16"/>
</dbReference>
<dbReference type="SMART" id="SM00382">
    <property type="entry name" value="AAA"/>
    <property type="match status" value="1"/>
</dbReference>
<dbReference type="CDD" id="cd00130">
    <property type="entry name" value="PAS"/>
    <property type="match status" value="1"/>
</dbReference>
<dbReference type="PROSITE" id="PS50112">
    <property type="entry name" value="PAS"/>
    <property type="match status" value="1"/>
</dbReference>
<dbReference type="NCBIfam" id="TIGR00229">
    <property type="entry name" value="sensory_box"/>
    <property type="match status" value="2"/>
</dbReference>
<dbReference type="GO" id="GO:0005524">
    <property type="term" value="F:ATP binding"/>
    <property type="evidence" value="ECO:0007669"/>
    <property type="project" value="InterPro"/>
</dbReference>
<dbReference type="InterPro" id="IPR027417">
    <property type="entry name" value="P-loop_NTPase"/>
</dbReference>
<keyword evidence="4" id="KW-0808">Transferase</keyword>
<protein>
    <recommendedName>
        <fullName evidence="2">histidine kinase</fullName>
        <ecNumber evidence="2">2.7.13.3</ecNumber>
    </recommendedName>
</protein>
<keyword evidence="5" id="KW-0418">Kinase</keyword>
<feature type="domain" description="Protein kinase" evidence="7">
    <location>
        <begin position="1"/>
        <end position="273"/>
    </location>
</feature>
<dbReference type="InterPro" id="IPR003018">
    <property type="entry name" value="GAF"/>
</dbReference>
<dbReference type="Gene3D" id="3.30.450.40">
    <property type="match status" value="1"/>
</dbReference>
<evidence type="ECO:0000259" key="10">
    <source>
        <dbReference type="PROSITE" id="PS50112"/>
    </source>
</evidence>
<organism evidence="12 13">
    <name type="scientific">Scleromatobacter humisilvae</name>
    <dbReference type="NCBI Taxonomy" id="2897159"/>
    <lineage>
        <taxon>Bacteria</taxon>
        <taxon>Pseudomonadati</taxon>
        <taxon>Pseudomonadota</taxon>
        <taxon>Betaproteobacteria</taxon>
        <taxon>Burkholderiales</taxon>
        <taxon>Sphaerotilaceae</taxon>
        <taxon>Scleromatobacter</taxon>
    </lineage>
</organism>
<comment type="catalytic activity">
    <reaction evidence="1">
        <text>ATP + protein L-histidine = ADP + protein N-phospho-L-histidine.</text>
        <dbReference type="EC" id="2.7.13.3"/>
    </reaction>
</comment>
<dbReference type="SUPFAM" id="SSF47384">
    <property type="entry name" value="Homodimeric domain of signal transducing histidine kinase"/>
    <property type="match status" value="1"/>
</dbReference>
<dbReference type="SUPFAM" id="SSF52172">
    <property type="entry name" value="CheY-like"/>
    <property type="match status" value="1"/>
</dbReference>
<sequence>MSMPSPSMKALDILREDDGLALYRGARGADGAPMLALVASDAGRKSLLQRLEREFAQRDLLDARWAARPLALEAEGGAPTLWLTDPQGELLSGRIGRPWEISPFLRVAVGIASALGGVHRAGLMHRDLKPDNVLADLESGSAWLTGFSFSSRLLRERQALGPPEVIAGTLAYMAPEQTGRMNRSMDSRSDLYALGVMFYEMLAGVLPFNASDPLEWIHCHVARQAVHLCERQPSLPPALAAIVMKLLAKTGEDRYQTAAGLEADLRRCRQEWASRAAIADFRLGMDDVSSRLAMPERLYGRDAAIATLSEAFERVAARGDFEFTLVSGYAGIGKSSIVHELHRAVVQPRGLFVSGKFDQRLRDTPYSTLAEAFRGLISQFLGGDAASVARWRQRIDEAVGNHCSLLFELLPELVALMGPQPPLPALSPAEATTRFQSAFQRFIGAFAREDQPLVVFLDDLQWLDPATLSLVEYIAVAPQTHHVHLIGAYRDNDVQASHPLMKAVAAIRASGRRVDNLELGPLDVEDLALLLADALRLTCDQARPLAALVREKTGGNPFFAGQFLANLEEEGLVRFDAGSLLWTWDAQAIAATSQTDNLLDLTVRRLWRLPSRTQDVLRVLSCLGRHTDFATLATLCAPAPDLHAHIGHAVDAGIVIADETHCRFLHDRVQEGAYALVPEGDRGALHLKIGRVLSKAMSREALAERIFDVASQLNLGLALVSDDEERARIAELDLQAARRAKASTAYEGACSYLRAGLAALGPEGWERAYELAFTTRCELAECEISRGRLDEAGALVDEMLRRSRSTIAFAQATVLQMTVQMMRGEVGQVVRTAIECLGKFGHVVPERPSAADVGAECESLYEALGDRTIESLVDLPPMDDPEAAAAMSVMVRLGLASYFTDGNLNQTIAIRLVRLTLAHGLCESSIYGCAGLGSCLGPVFDRPDDAVRFARAGIAIADKGGHLAFRAGAHVALQQAVLWRRPVAEAVALLDDSIRLAKETGALIFACYAVEHRLTDMLFRGDPLDAMWHESLAGLAFTEKCNVRHAGDIIASMQGFIQALQGHPDDASALDGRIDARIQASGIPVVACFHGILQMQRLFLLGDPAGALAWAERLSPILWSARCHIQSVHHCVFQSLAIAALHAGADRDRQLEWRATLEANLAVLAHWAGNCPSSFAHRHALVAAELARLDGRGMEALRLYEQAIRAATDNGFVQDRALSCEFAGAFCLSQGLASAGRAHLRDARRSYLLWGAHRKVALLDDRYPGLGEAAPPAHPPTIEAPLAQVDFATIVKLSQTLSGEIVHDRLIERLMTISLEHAAAERGLLALRRRDGIFLEAVAGSKGDGVHVERVNRPLAPTDMPDAILQHVFRRRGSVILDDARQPNAFSGDEYVRQKRPRSVLCLPLVKQGQLIGALYFENNLASHVFTPVRQAVLDMLSSQAVISLQNADLVATLEQEVAERKQSEAALRESEARYALAIEAAADGHGYWSAETDEYYCSPRWIEQWNMPPAPPKATRQQMFELFPWHPDDRATIVALHERHRASGAKRLEFETRVVVRGEVRWMHATTLYVRDASGKIVRSSTATTDITARRQAEEERRLSEERYALALAGSDESIYDWDLKTNRLYIAPRTQELLGLPIGEVWRDRAEWALVMRYHPDDAPGRRAAMEAHIAGKTPKYDIEVRILVPGGVRWLHQRGRALRDADGRAYRVVGSVGDITERKREQEEMQRLESRLRQAERFEAMGTLAGGIAHDFNNILGAILGFGERALRAVAEGSRLHHDIANVIVAGERGRTLVERILSFSRGAGERVPVHVEKVVREALDHLQASLPPKVTLHARLHAGHAAVQGDATQIHQLLMNLGTNAVHAMPEGGVLSVALDAIEVVDRLHATTGTVAPGPWIVLRVSDEGTGIPPEILPRIFDPFFTTKEAHVGTGLGLALVLRIVAEVSGVIDVDSQPGIGTTFTVHLPRAGDASDELHDKESSSPAGQGQRILVVDDEESLLELTADTLRDLGYRPIGFSSATAALREFRADPDAFDAVITDQRMPDMAGDRLIREIRLVRPSMPVILVSGYVGDVAAWASDVGRANEILVKPLRANALATSLARLLGGD</sequence>
<dbReference type="SMART" id="SM00220">
    <property type="entry name" value="S_TKc"/>
    <property type="match status" value="1"/>
</dbReference>
<dbReference type="PRINTS" id="PR00344">
    <property type="entry name" value="BCTRLSENSOR"/>
</dbReference>